<name>S8ENN9_FOMSC</name>
<dbReference type="SUPFAM" id="SSF52540">
    <property type="entry name" value="P-loop containing nucleoside triphosphate hydrolases"/>
    <property type="match status" value="1"/>
</dbReference>
<dbReference type="Proteomes" id="UP000015241">
    <property type="component" value="Unassembled WGS sequence"/>
</dbReference>
<evidence type="ECO:0000256" key="5">
    <source>
        <dbReference type="ARBA" id="ARBA00034808"/>
    </source>
</evidence>
<dbReference type="GO" id="GO:0009378">
    <property type="term" value="F:four-way junction helicase activity"/>
    <property type="evidence" value="ECO:0007669"/>
    <property type="project" value="TreeGrafter"/>
</dbReference>
<dbReference type="GO" id="GO:0003677">
    <property type="term" value="F:DNA binding"/>
    <property type="evidence" value="ECO:0007669"/>
    <property type="project" value="UniProtKB-KW"/>
</dbReference>
<comment type="similarity">
    <text evidence="1">Belongs to the helicase family. RecQ subfamily.</text>
</comment>
<keyword evidence="8" id="KW-1185">Reference proteome</keyword>
<accession>S8ENN9</accession>
<dbReference type="GO" id="GO:0000724">
    <property type="term" value="P:double-strand break repair via homologous recombination"/>
    <property type="evidence" value="ECO:0007669"/>
    <property type="project" value="TreeGrafter"/>
</dbReference>
<dbReference type="Pfam" id="PF00270">
    <property type="entry name" value="DEAD"/>
    <property type="match status" value="1"/>
</dbReference>
<dbReference type="EC" id="5.6.2.4" evidence="5"/>
<dbReference type="GO" id="GO:0043138">
    <property type="term" value="F:3'-5' DNA helicase activity"/>
    <property type="evidence" value="ECO:0007669"/>
    <property type="project" value="UniProtKB-EC"/>
</dbReference>
<dbReference type="OrthoDB" id="2499463at2759"/>
<comment type="catalytic activity">
    <reaction evidence="4">
        <text>Couples ATP hydrolysis with the unwinding of duplex DNA by translocating in the 3'-5' direction.</text>
        <dbReference type="EC" id="5.6.2.4"/>
    </reaction>
</comment>
<organism evidence="7 8">
    <name type="scientific">Fomitopsis schrenkii</name>
    <name type="common">Brown rot fungus</name>
    <dbReference type="NCBI Taxonomy" id="2126942"/>
    <lineage>
        <taxon>Eukaryota</taxon>
        <taxon>Fungi</taxon>
        <taxon>Dikarya</taxon>
        <taxon>Basidiomycota</taxon>
        <taxon>Agaricomycotina</taxon>
        <taxon>Agaricomycetes</taxon>
        <taxon>Polyporales</taxon>
        <taxon>Fomitopsis</taxon>
    </lineage>
</organism>
<evidence type="ECO:0000313" key="8">
    <source>
        <dbReference type="Proteomes" id="UP000015241"/>
    </source>
</evidence>
<reference evidence="7 8" key="1">
    <citation type="journal article" date="2012" name="Science">
        <title>The Paleozoic origin of enzymatic lignin decomposition reconstructed from 31 fungal genomes.</title>
        <authorList>
            <person name="Floudas D."/>
            <person name="Binder M."/>
            <person name="Riley R."/>
            <person name="Barry K."/>
            <person name="Blanchette R.A."/>
            <person name="Henrissat B."/>
            <person name="Martinez A.T."/>
            <person name="Otillar R."/>
            <person name="Spatafora J.W."/>
            <person name="Yadav J.S."/>
            <person name="Aerts A."/>
            <person name="Benoit I."/>
            <person name="Boyd A."/>
            <person name="Carlson A."/>
            <person name="Copeland A."/>
            <person name="Coutinho P.M."/>
            <person name="de Vries R.P."/>
            <person name="Ferreira P."/>
            <person name="Findley K."/>
            <person name="Foster B."/>
            <person name="Gaskell J."/>
            <person name="Glotzer D."/>
            <person name="Gorecki P."/>
            <person name="Heitman J."/>
            <person name="Hesse C."/>
            <person name="Hori C."/>
            <person name="Igarashi K."/>
            <person name="Jurgens J.A."/>
            <person name="Kallen N."/>
            <person name="Kersten P."/>
            <person name="Kohler A."/>
            <person name="Kuees U."/>
            <person name="Kumar T.K.A."/>
            <person name="Kuo A."/>
            <person name="LaButti K."/>
            <person name="Larrondo L.F."/>
            <person name="Lindquist E."/>
            <person name="Ling A."/>
            <person name="Lombard V."/>
            <person name="Lucas S."/>
            <person name="Lundell T."/>
            <person name="Martin R."/>
            <person name="McLaughlin D.J."/>
            <person name="Morgenstern I."/>
            <person name="Morin E."/>
            <person name="Murat C."/>
            <person name="Nagy L.G."/>
            <person name="Nolan M."/>
            <person name="Ohm R.A."/>
            <person name="Patyshakuliyeva A."/>
            <person name="Rokas A."/>
            <person name="Ruiz-Duenas F.J."/>
            <person name="Sabat G."/>
            <person name="Salamov A."/>
            <person name="Samejima M."/>
            <person name="Schmutz J."/>
            <person name="Slot J.C."/>
            <person name="St John F."/>
            <person name="Stenlid J."/>
            <person name="Sun H."/>
            <person name="Sun S."/>
            <person name="Syed K."/>
            <person name="Tsang A."/>
            <person name="Wiebenga A."/>
            <person name="Young D."/>
            <person name="Pisabarro A."/>
            <person name="Eastwood D.C."/>
            <person name="Martin F."/>
            <person name="Cullen D."/>
            <person name="Grigoriev I.V."/>
            <person name="Hibbett D.S."/>
        </authorList>
    </citation>
    <scope>NUCLEOTIDE SEQUENCE</scope>
    <source>
        <strain evidence="8">FP-58527</strain>
    </source>
</reference>
<dbReference type="PANTHER" id="PTHR13710">
    <property type="entry name" value="DNA HELICASE RECQ FAMILY MEMBER"/>
    <property type="match status" value="1"/>
</dbReference>
<protein>
    <recommendedName>
        <fullName evidence="5">DNA 3'-5' helicase</fullName>
        <ecNumber evidence="5">5.6.2.4</ecNumber>
    </recommendedName>
</protein>
<evidence type="ECO:0000256" key="4">
    <source>
        <dbReference type="ARBA" id="ARBA00034617"/>
    </source>
</evidence>
<feature type="non-terminal residue" evidence="7">
    <location>
        <position position="70"/>
    </location>
</feature>
<evidence type="ECO:0000256" key="1">
    <source>
        <dbReference type="ARBA" id="ARBA00005446"/>
    </source>
</evidence>
<dbReference type="PANTHER" id="PTHR13710:SF105">
    <property type="entry name" value="ATP-DEPENDENT DNA HELICASE Q1"/>
    <property type="match status" value="1"/>
</dbReference>
<proteinExistence type="inferred from homology"/>
<sequence>AAAQVAGYEPRQWQLQSARKILEGHDSMVVAPTGAGKSLVFALLAIAAELTKSDALVLVICPLKALQLDQ</sequence>
<feature type="non-terminal residue" evidence="7">
    <location>
        <position position="1"/>
    </location>
</feature>
<gene>
    <name evidence="7" type="ORF">FOMPIDRAFT_1081006</name>
</gene>
<dbReference type="GO" id="GO:0005694">
    <property type="term" value="C:chromosome"/>
    <property type="evidence" value="ECO:0007669"/>
    <property type="project" value="TreeGrafter"/>
</dbReference>
<dbReference type="HOGENOM" id="CLU_001103_20_2_1"/>
<dbReference type="InParanoid" id="S8ENN9"/>
<keyword evidence="2" id="KW-0238">DNA-binding</keyword>
<dbReference type="EMBL" id="KE504123">
    <property type="protein sequence ID" value="EPT05733.1"/>
    <property type="molecule type" value="Genomic_DNA"/>
</dbReference>
<evidence type="ECO:0000313" key="7">
    <source>
        <dbReference type="EMBL" id="EPT05733.1"/>
    </source>
</evidence>
<dbReference type="Gene3D" id="3.40.50.300">
    <property type="entry name" value="P-loop containing nucleotide triphosphate hydrolases"/>
    <property type="match status" value="1"/>
</dbReference>
<dbReference type="GO" id="GO:0005524">
    <property type="term" value="F:ATP binding"/>
    <property type="evidence" value="ECO:0007669"/>
    <property type="project" value="InterPro"/>
</dbReference>
<dbReference type="AlphaFoldDB" id="S8ENN9"/>
<dbReference type="GO" id="GO:0005737">
    <property type="term" value="C:cytoplasm"/>
    <property type="evidence" value="ECO:0007669"/>
    <property type="project" value="TreeGrafter"/>
</dbReference>
<dbReference type="InterPro" id="IPR027417">
    <property type="entry name" value="P-loop_NTPase"/>
</dbReference>
<evidence type="ECO:0000256" key="3">
    <source>
        <dbReference type="ARBA" id="ARBA00023235"/>
    </source>
</evidence>
<evidence type="ECO:0000259" key="6">
    <source>
        <dbReference type="Pfam" id="PF00270"/>
    </source>
</evidence>
<keyword evidence="3" id="KW-0413">Isomerase</keyword>
<dbReference type="InterPro" id="IPR011545">
    <property type="entry name" value="DEAD/DEAH_box_helicase_dom"/>
</dbReference>
<feature type="domain" description="DEAD/DEAH-box helicase" evidence="6">
    <location>
        <begin position="13"/>
        <end position="69"/>
    </location>
</feature>
<evidence type="ECO:0000256" key="2">
    <source>
        <dbReference type="ARBA" id="ARBA00023125"/>
    </source>
</evidence>